<organism evidence="11 12">
    <name type="scientific">Nocardioides aestuarii</name>
    <dbReference type="NCBI Taxonomy" id="252231"/>
    <lineage>
        <taxon>Bacteria</taxon>
        <taxon>Bacillati</taxon>
        <taxon>Actinomycetota</taxon>
        <taxon>Actinomycetes</taxon>
        <taxon>Propionibacteriales</taxon>
        <taxon>Nocardioidaceae</taxon>
        <taxon>Nocardioides</taxon>
    </lineage>
</organism>
<evidence type="ECO:0000256" key="3">
    <source>
        <dbReference type="ARBA" id="ARBA00022448"/>
    </source>
</evidence>
<comment type="subcellular location">
    <subcellularLocation>
        <location evidence="1">Cell inner membrane</location>
        <topology evidence="1">Multi-pass membrane protein</topology>
    </subcellularLocation>
    <subcellularLocation>
        <location evidence="9">Cell membrane</location>
        <topology evidence="9">Multi-pass membrane protein</topology>
    </subcellularLocation>
</comment>
<dbReference type="RefSeq" id="WP_343919943.1">
    <property type="nucleotide sequence ID" value="NZ_BAAAJT010000002.1"/>
</dbReference>
<evidence type="ECO:0000256" key="1">
    <source>
        <dbReference type="ARBA" id="ARBA00004429"/>
    </source>
</evidence>
<evidence type="ECO:0000256" key="8">
    <source>
        <dbReference type="ARBA" id="ARBA00023136"/>
    </source>
</evidence>
<evidence type="ECO:0000256" key="6">
    <source>
        <dbReference type="ARBA" id="ARBA00022692"/>
    </source>
</evidence>
<protein>
    <recommendedName>
        <fullName evidence="9">Transport permease protein</fullName>
    </recommendedName>
</protein>
<accession>A0ABW4TT00</accession>
<dbReference type="PANTHER" id="PTHR30413">
    <property type="entry name" value="INNER MEMBRANE TRANSPORT PERMEASE"/>
    <property type="match status" value="1"/>
</dbReference>
<keyword evidence="3 9" id="KW-0813">Transport</keyword>
<keyword evidence="7 9" id="KW-1133">Transmembrane helix</keyword>
<comment type="caution">
    <text evidence="11">The sequence shown here is derived from an EMBL/GenBank/DDBJ whole genome shotgun (WGS) entry which is preliminary data.</text>
</comment>
<name>A0ABW4TT00_9ACTN</name>
<dbReference type="Pfam" id="PF01061">
    <property type="entry name" value="ABC2_membrane"/>
    <property type="match status" value="1"/>
</dbReference>
<keyword evidence="6 9" id="KW-0812">Transmembrane</keyword>
<feature type="transmembrane region" description="Helical" evidence="9">
    <location>
        <begin position="57"/>
        <end position="78"/>
    </location>
</feature>
<reference evidence="12" key="1">
    <citation type="journal article" date="2019" name="Int. J. Syst. Evol. Microbiol.">
        <title>The Global Catalogue of Microorganisms (GCM) 10K type strain sequencing project: providing services to taxonomists for standard genome sequencing and annotation.</title>
        <authorList>
            <consortium name="The Broad Institute Genomics Platform"/>
            <consortium name="The Broad Institute Genome Sequencing Center for Infectious Disease"/>
            <person name="Wu L."/>
            <person name="Ma J."/>
        </authorList>
    </citation>
    <scope>NUCLEOTIDE SEQUENCE [LARGE SCALE GENOMIC DNA]</scope>
    <source>
        <strain evidence="12">CGMCC 1.12477</strain>
    </source>
</reference>
<keyword evidence="8 9" id="KW-0472">Membrane</keyword>
<feature type="transmembrane region" description="Helical" evidence="9">
    <location>
        <begin position="273"/>
        <end position="295"/>
    </location>
</feature>
<dbReference type="PANTHER" id="PTHR30413:SF8">
    <property type="entry name" value="TRANSPORT PERMEASE PROTEIN"/>
    <property type="match status" value="1"/>
</dbReference>
<comment type="similarity">
    <text evidence="2 9">Belongs to the ABC-2 integral membrane protein family.</text>
</comment>
<keyword evidence="12" id="KW-1185">Reference proteome</keyword>
<evidence type="ECO:0000256" key="7">
    <source>
        <dbReference type="ARBA" id="ARBA00022989"/>
    </source>
</evidence>
<feature type="transmembrane region" description="Helical" evidence="9">
    <location>
        <begin position="142"/>
        <end position="161"/>
    </location>
</feature>
<feature type="transmembrane region" description="Helical" evidence="9">
    <location>
        <begin position="90"/>
        <end position="106"/>
    </location>
</feature>
<dbReference type="PROSITE" id="PS51012">
    <property type="entry name" value="ABC_TM2"/>
    <property type="match status" value="1"/>
</dbReference>
<proteinExistence type="inferred from homology"/>
<evidence type="ECO:0000313" key="12">
    <source>
        <dbReference type="Proteomes" id="UP001597351"/>
    </source>
</evidence>
<feature type="domain" description="ABC transmembrane type-2" evidence="10">
    <location>
        <begin position="58"/>
        <end position="298"/>
    </location>
</feature>
<gene>
    <name evidence="11" type="ORF">ACFSDE_15270</name>
</gene>
<feature type="transmembrane region" description="Helical" evidence="9">
    <location>
        <begin position="168"/>
        <end position="196"/>
    </location>
</feature>
<evidence type="ECO:0000256" key="2">
    <source>
        <dbReference type="ARBA" id="ARBA00007783"/>
    </source>
</evidence>
<sequence>MSTDAERPVVVAGAPEEELPPLVPAAANSGLLEVFRQRYLLRLLVKSTVQSRYQGTFLGWFWSYLQPFIRFLMFYFVFQVLIGRGGNMENFAIHLVAGLVVVHFFTETFNGGTKSLVSNRGLIIKLPVPRELFPVATMLVSLYHSVPMVIIMVVASSILGWSPDPAGLLAALLGFAIIAVLGLSLALIFSVANVYFRDFGKVTQTLTQFTTFSVPMIYPFSMVEERFDKIPWVADVYLLNPVAEAVLLVQRGFWIGTNSDPEAAAAEHLPPDLWSRGVIMLVICLALLVLAQLWFSKLERRVPERL</sequence>
<evidence type="ECO:0000256" key="9">
    <source>
        <dbReference type="RuleBase" id="RU361157"/>
    </source>
</evidence>
<dbReference type="InterPro" id="IPR047817">
    <property type="entry name" value="ABC2_TM_bact-type"/>
</dbReference>
<evidence type="ECO:0000256" key="4">
    <source>
        <dbReference type="ARBA" id="ARBA00022475"/>
    </source>
</evidence>
<dbReference type="Proteomes" id="UP001597351">
    <property type="component" value="Unassembled WGS sequence"/>
</dbReference>
<evidence type="ECO:0000313" key="11">
    <source>
        <dbReference type="EMBL" id="MFD1948161.1"/>
    </source>
</evidence>
<dbReference type="EMBL" id="JBHUGD010000003">
    <property type="protein sequence ID" value="MFD1948161.1"/>
    <property type="molecule type" value="Genomic_DNA"/>
</dbReference>
<evidence type="ECO:0000256" key="5">
    <source>
        <dbReference type="ARBA" id="ARBA00022519"/>
    </source>
</evidence>
<keyword evidence="4 9" id="KW-1003">Cell membrane</keyword>
<evidence type="ECO:0000259" key="10">
    <source>
        <dbReference type="PROSITE" id="PS51012"/>
    </source>
</evidence>
<keyword evidence="5" id="KW-0997">Cell inner membrane</keyword>
<feature type="transmembrane region" description="Helical" evidence="9">
    <location>
        <begin position="232"/>
        <end position="253"/>
    </location>
</feature>
<dbReference type="InterPro" id="IPR013525">
    <property type="entry name" value="ABC2_TM"/>
</dbReference>